<organism evidence="8 9">
    <name type="scientific">Buchnera aphidicola</name>
    <name type="common">Thelaxes californica</name>
    <dbReference type="NCBI Taxonomy" id="1315998"/>
    <lineage>
        <taxon>Bacteria</taxon>
        <taxon>Pseudomonadati</taxon>
        <taxon>Pseudomonadota</taxon>
        <taxon>Gammaproteobacteria</taxon>
        <taxon>Enterobacterales</taxon>
        <taxon>Erwiniaceae</taxon>
        <taxon>Buchnera</taxon>
    </lineage>
</organism>
<dbReference type="AlphaFoldDB" id="A0A4D6YP36"/>
<dbReference type="InterPro" id="IPR036467">
    <property type="entry name" value="LS/RS_sf"/>
</dbReference>
<dbReference type="SUPFAM" id="SSF52121">
    <property type="entry name" value="Lumazine synthase"/>
    <property type="match status" value="1"/>
</dbReference>
<sequence length="163" mass="18019">MNIIESDIQAQEAIISIIISRTNNFVNKNLLSGSLDTLIRIGNVNKKNIHIIYVPGTYEIPLIAKKISILKKHHAIIVLGSIIQGDTIHFKNLSFSVSNILMEISIQYTIPIALGILTTQDINQAIERSGVKKGNTGSEAALCALEMLNLIKNIENKVTHNFF</sequence>
<evidence type="ECO:0000256" key="5">
    <source>
        <dbReference type="ARBA" id="ARBA00022679"/>
    </source>
</evidence>
<evidence type="ECO:0000256" key="4">
    <source>
        <dbReference type="ARBA" id="ARBA00022619"/>
    </source>
</evidence>
<keyword evidence="5 7" id="KW-0808">Transferase</keyword>
<comment type="caution">
    <text evidence="7">Lacks conserved residue(s) required for the propagation of feature annotation.</text>
</comment>
<reference evidence="8 9" key="2">
    <citation type="submission" date="2019-05" db="EMBL/GenBank/DDBJ databases">
        <title>Genome evolution of the obligate endosymbiont Buchnera aphidicola.</title>
        <authorList>
            <person name="Moran N.A."/>
        </authorList>
    </citation>
    <scope>NUCLEOTIDE SEQUENCE [LARGE SCALE GENOMIC DNA]</scope>
    <source>
        <strain evidence="8 9">Tca</strain>
    </source>
</reference>
<comment type="function">
    <text evidence="7">Catalyzes the formation of 6,7-dimethyl-8-ribityllumazine by condensation of 5-amino-6-(D-ribitylamino)uracil with 3,4-dihydroxy-2-butanone 4-phosphate. This is the penultimate step in the biosynthesis of riboflavin.</text>
</comment>
<evidence type="ECO:0000256" key="7">
    <source>
        <dbReference type="HAMAP-Rule" id="MF_00178"/>
    </source>
</evidence>
<dbReference type="Pfam" id="PF00885">
    <property type="entry name" value="DMRL_synthase"/>
    <property type="match status" value="1"/>
</dbReference>
<feature type="binding site" evidence="7">
    <location>
        <position position="114"/>
    </location>
    <ligand>
        <name>5-amino-6-(D-ribitylamino)uracil</name>
        <dbReference type="ChEBI" id="CHEBI:15934"/>
    </ligand>
</feature>
<dbReference type="Proteomes" id="UP000298782">
    <property type="component" value="Chromosome"/>
</dbReference>
<dbReference type="GO" id="GO:0000906">
    <property type="term" value="F:6,7-dimethyl-8-ribityllumazine synthase activity"/>
    <property type="evidence" value="ECO:0007669"/>
    <property type="project" value="UniProtKB-UniRule"/>
</dbReference>
<dbReference type="NCBIfam" id="TIGR00114">
    <property type="entry name" value="lumazine-synth"/>
    <property type="match status" value="1"/>
</dbReference>
<dbReference type="InterPro" id="IPR002180">
    <property type="entry name" value="LS/RS"/>
</dbReference>
<keyword evidence="4 7" id="KW-0686">Riboflavin biosynthesis</keyword>
<comment type="subunit">
    <text evidence="7">Forms an icosahedral capsid composed of 60 subunits, arranged as a dodecamer of pentamers.</text>
</comment>
<dbReference type="InterPro" id="IPR034964">
    <property type="entry name" value="LS"/>
</dbReference>
<evidence type="ECO:0000256" key="1">
    <source>
        <dbReference type="ARBA" id="ARBA00004917"/>
    </source>
</evidence>
<dbReference type="UniPathway" id="UPA00275">
    <property type="reaction ID" value="UER00404"/>
</dbReference>
<evidence type="ECO:0000313" key="9">
    <source>
        <dbReference type="Proteomes" id="UP000298782"/>
    </source>
</evidence>
<proteinExistence type="inferred from homology"/>
<feature type="binding site" evidence="7">
    <location>
        <begin position="86"/>
        <end position="87"/>
    </location>
    <ligand>
        <name>(2S)-2-hydroxy-3-oxobutyl phosphate</name>
        <dbReference type="ChEBI" id="CHEBI:58830"/>
    </ligand>
</feature>
<accession>A0A4D6YP36</accession>
<keyword evidence="9" id="KW-1185">Reference proteome</keyword>
<protein>
    <recommendedName>
        <fullName evidence="3 7">6,7-dimethyl-8-ribityllumazine synthase</fullName>
        <shortName evidence="7">DMRL synthase</shortName>
        <shortName evidence="7">LS</shortName>
        <shortName evidence="7">Lumazine synthase</shortName>
        <ecNumber evidence="3 7">2.5.1.78</ecNumber>
    </recommendedName>
</protein>
<dbReference type="OrthoDB" id="9809709at2"/>
<feature type="active site" description="Proton donor" evidence="7">
    <location>
        <position position="89"/>
    </location>
</feature>
<dbReference type="NCBIfam" id="NF000812">
    <property type="entry name" value="PRK00061.1-4"/>
    <property type="match status" value="1"/>
</dbReference>
<evidence type="ECO:0000256" key="2">
    <source>
        <dbReference type="ARBA" id="ARBA00007424"/>
    </source>
</evidence>
<feature type="binding site" evidence="7">
    <location>
        <begin position="81"/>
        <end position="83"/>
    </location>
    <ligand>
        <name>5-amino-6-(D-ribitylamino)uracil</name>
        <dbReference type="ChEBI" id="CHEBI:15934"/>
    </ligand>
</feature>
<comment type="pathway">
    <text evidence="1 7">Cofactor biosynthesis; riboflavin biosynthesis; riboflavin from 2-hydroxy-3-oxobutyl phosphate and 5-amino-6-(D-ribitylamino)uracil: step 1/2.</text>
</comment>
<evidence type="ECO:0000313" key="8">
    <source>
        <dbReference type="EMBL" id="QCI26875.1"/>
    </source>
</evidence>
<dbReference type="EMBL" id="CP034852">
    <property type="protein sequence ID" value="QCI26875.1"/>
    <property type="molecule type" value="Genomic_DNA"/>
</dbReference>
<comment type="similarity">
    <text evidence="2 7">Belongs to the DMRL synthase family.</text>
</comment>
<evidence type="ECO:0000256" key="3">
    <source>
        <dbReference type="ARBA" id="ARBA00012664"/>
    </source>
</evidence>
<dbReference type="HAMAP" id="MF_00178">
    <property type="entry name" value="Lumazine_synth"/>
    <property type="match status" value="1"/>
</dbReference>
<dbReference type="GO" id="GO:0005829">
    <property type="term" value="C:cytosol"/>
    <property type="evidence" value="ECO:0007669"/>
    <property type="project" value="TreeGrafter"/>
</dbReference>
<comment type="catalytic activity">
    <reaction evidence="6 7">
        <text>(2S)-2-hydroxy-3-oxobutyl phosphate + 5-amino-6-(D-ribitylamino)uracil = 6,7-dimethyl-8-(1-D-ribityl)lumazine + phosphate + 2 H2O + H(+)</text>
        <dbReference type="Rhea" id="RHEA:26152"/>
        <dbReference type="ChEBI" id="CHEBI:15377"/>
        <dbReference type="ChEBI" id="CHEBI:15378"/>
        <dbReference type="ChEBI" id="CHEBI:15934"/>
        <dbReference type="ChEBI" id="CHEBI:43474"/>
        <dbReference type="ChEBI" id="CHEBI:58201"/>
        <dbReference type="ChEBI" id="CHEBI:58830"/>
        <dbReference type="EC" id="2.5.1.78"/>
    </reaction>
</comment>
<dbReference type="Gene3D" id="3.40.50.960">
    <property type="entry name" value="Lumazine/riboflavin synthase"/>
    <property type="match status" value="1"/>
</dbReference>
<feature type="binding site" evidence="7">
    <location>
        <begin position="57"/>
        <end position="59"/>
    </location>
    <ligand>
        <name>5-amino-6-(D-ribitylamino)uracil</name>
        <dbReference type="ChEBI" id="CHEBI:15934"/>
    </ligand>
</feature>
<gene>
    <name evidence="7" type="primary">ribH</name>
    <name evidence="8" type="ORF">D9V80_01790</name>
</gene>
<dbReference type="EC" id="2.5.1.78" evidence="3 7"/>
<dbReference type="PANTHER" id="PTHR21058">
    <property type="entry name" value="6,7-DIMETHYL-8-RIBITYLLUMAZINE SYNTHASE DMRL SYNTHASE LUMAZINE SYNTHASE"/>
    <property type="match status" value="1"/>
</dbReference>
<dbReference type="RefSeq" id="WP_158353650.1">
    <property type="nucleotide sequence ID" value="NZ_CP034852.1"/>
</dbReference>
<dbReference type="PANTHER" id="PTHR21058:SF0">
    <property type="entry name" value="6,7-DIMETHYL-8-RIBITYLLUMAZINE SYNTHASE"/>
    <property type="match status" value="1"/>
</dbReference>
<dbReference type="GO" id="GO:0009349">
    <property type="term" value="C:riboflavin synthase complex"/>
    <property type="evidence" value="ECO:0007669"/>
    <property type="project" value="UniProtKB-UniRule"/>
</dbReference>
<name>A0A4D6YP36_9GAMM</name>
<dbReference type="CDD" id="cd09209">
    <property type="entry name" value="Lumazine_synthase-I"/>
    <property type="match status" value="1"/>
</dbReference>
<feature type="binding site" evidence="7">
    <location>
        <position position="128"/>
    </location>
    <ligand>
        <name>(2S)-2-hydroxy-3-oxobutyl phosphate</name>
        <dbReference type="ChEBI" id="CHEBI:58830"/>
    </ligand>
</feature>
<reference evidence="8 9" key="1">
    <citation type="submission" date="2018-12" db="EMBL/GenBank/DDBJ databases">
        <authorList>
            <person name="Chong R.A."/>
        </authorList>
    </citation>
    <scope>NUCLEOTIDE SEQUENCE [LARGE SCALE GENOMIC DNA]</scope>
    <source>
        <strain evidence="8 9">Tca</strain>
    </source>
</reference>
<evidence type="ECO:0000256" key="6">
    <source>
        <dbReference type="ARBA" id="ARBA00048785"/>
    </source>
</evidence>
<dbReference type="GO" id="GO:0009231">
    <property type="term" value="P:riboflavin biosynthetic process"/>
    <property type="evidence" value="ECO:0007669"/>
    <property type="project" value="UniProtKB-UniRule"/>
</dbReference>